<comment type="similarity">
    <text evidence="2 8">Belongs to the Fmt family.</text>
</comment>
<evidence type="ECO:0000256" key="2">
    <source>
        <dbReference type="ARBA" id="ARBA00010699"/>
    </source>
</evidence>
<evidence type="ECO:0000256" key="4">
    <source>
        <dbReference type="ARBA" id="ARBA00016014"/>
    </source>
</evidence>
<dbReference type="InterPro" id="IPR005794">
    <property type="entry name" value="Fmt"/>
</dbReference>
<evidence type="ECO:0000259" key="9">
    <source>
        <dbReference type="Pfam" id="PF00551"/>
    </source>
</evidence>
<feature type="binding site" evidence="8">
    <location>
        <begin position="109"/>
        <end position="112"/>
    </location>
    <ligand>
        <name>(6S)-5,6,7,8-tetrahydrofolate</name>
        <dbReference type="ChEBI" id="CHEBI:57453"/>
    </ligand>
</feature>
<dbReference type="EC" id="2.1.2.9" evidence="3 8"/>
<evidence type="ECO:0000313" key="12">
    <source>
        <dbReference type="Proteomes" id="UP000216361"/>
    </source>
</evidence>
<dbReference type="PANTHER" id="PTHR11138">
    <property type="entry name" value="METHIONYL-TRNA FORMYLTRANSFERASE"/>
    <property type="match status" value="1"/>
</dbReference>
<dbReference type="GO" id="GO:0004479">
    <property type="term" value="F:methionyl-tRNA formyltransferase activity"/>
    <property type="evidence" value="ECO:0007669"/>
    <property type="project" value="UniProtKB-UniRule"/>
</dbReference>
<comment type="caution">
    <text evidence="11">The sequence shown here is derived from an EMBL/GenBank/DDBJ whole genome shotgun (WGS) entry which is preliminary data.</text>
</comment>
<dbReference type="Pfam" id="PF02911">
    <property type="entry name" value="Formyl_trans_C"/>
    <property type="match status" value="1"/>
</dbReference>
<dbReference type="InterPro" id="IPR002376">
    <property type="entry name" value="Formyl_transf_N"/>
</dbReference>
<organism evidence="11 12">
    <name type="scientific">Elstera cyanobacteriorum</name>
    <dbReference type="NCBI Taxonomy" id="2022747"/>
    <lineage>
        <taxon>Bacteria</taxon>
        <taxon>Pseudomonadati</taxon>
        <taxon>Pseudomonadota</taxon>
        <taxon>Alphaproteobacteria</taxon>
        <taxon>Rhodospirillales</taxon>
        <taxon>Rhodospirillaceae</taxon>
        <taxon>Elstera</taxon>
    </lineage>
</organism>
<evidence type="ECO:0000256" key="1">
    <source>
        <dbReference type="ARBA" id="ARBA00002606"/>
    </source>
</evidence>
<dbReference type="InterPro" id="IPR005793">
    <property type="entry name" value="Formyl_trans_C"/>
</dbReference>
<gene>
    <name evidence="8" type="primary">fmt</name>
    <name evidence="11" type="ORF">CHR90_15810</name>
</gene>
<dbReference type="PANTHER" id="PTHR11138:SF5">
    <property type="entry name" value="METHIONYL-TRNA FORMYLTRANSFERASE, MITOCHONDRIAL"/>
    <property type="match status" value="1"/>
</dbReference>
<dbReference type="Gene3D" id="3.10.25.10">
    <property type="entry name" value="Formyl transferase, C-terminal domain"/>
    <property type="match status" value="1"/>
</dbReference>
<feature type="domain" description="Formyl transferase N-terminal" evidence="9">
    <location>
        <begin position="1"/>
        <end position="179"/>
    </location>
</feature>
<evidence type="ECO:0000259" key="10">
    <source>
        <dbReference type="Pfam" id="PF02911"/>
    </source>
</evidence>
<feature type="domain" description="Formyl transferase C-terminal" evidence="10">
    <location>
        <begin position="201"/>
        <end position="292"/>
    </location>
</feature>
<dbReference type="PROSITE" id="PS00373">
    <property type="entry name" value="GART"/>
    <property type="match status" value="1"/>
</dbReference>
<dbReference type="AlphaFoldDB" id="A0A255XMC4"/>
<evidence type="ECO:0000256" key="5">
    <source>
        <dbReference type="ARBA" id="ARBA00022679"/>
    </source>
</evidence>
<dbReference type="InterPro" id="IPR041711">
    <property type="entry name" value="Met-tRNA-FMT_N"/>
</dbReference>
<dbReference type="RefSeq" id="WP_094410078.1">
    <property type="nucleotide sequence ID" value="NZ_BMJZ01000005.1"/>
</dbReference>
<dbReference type="OrthoDB" id="9802815at2"/>
<protein>
    <recommendedName>
        <fullName evidence="4 8">Methionyl-tRNA formyltransferase</fullName>
        <ecNumber evidence="3 8">2.1.2.9</ecNumber>
    </recommendedName>
</protein>
<comment type="catalytic activity">
    <reaction evidence="7 8">
        <text>L-methionyl-tRNA(fMet) + (6R)-10-formyltetrahydrofolate = N-formyl-L-methionyl-tRNA(fMet) + (6S)-5,6,7,8-tetrahydrofolate + H(+)</text>
        <dbReference type="Rhea" id="RHEA:24380"/>
        <dbReference type="Rhea" id="RHEA-COMP:9952"/>
        <dbReference type="Rhea" id="RHEA-COMP:9953"/>
        <dbReference type="ChEBI" id="CHEBI:15378"/>
        <dbReference type="ChEBI" id="CHEBI:57453"/>
        <dbReference type="ChEBI" id="CHEBI:78530"/>
        <dbReference type="ChEBI" id="CHEBI:78844"/>
        <dbReference type="ChEBI" id="CHEBI:195366"/>
        <dbReference type="EC" id="2.1.2.9"/>
    </reaction>
</comment>
<name>A0A255XMC4_9PROT</name>
<evidence type="ECO:0000256" key="6">
    <source>
        <dbReference type="ARBA" id="ARBA00022917"/>
    </source>
</evidence>
<evidence type="ECO:0000313" key="11">
    <source>
        <dbReference type="EMBL" id="OYQ17420.1"/>
    </source>
</evidence>
<evidence type="ECO:0000256" key="7">
    <source>
        <dbReference type="ARBA" id="ARBA00048558"/>
    </source>
</evidence>
<dbReference type="Proteomes" id="UP000216361">
    <property type="component" value="Unassembled WGS sequence"/>
</dbReference>
<dbReference type="InterPro" id="IPR036477">
    <property type="entry name" value="Formyl_transf_N_sf"/>
</dbReference>
<dbReference type="InterPro" id="IPR037022">
    <property type="entry name" value="Formyl_trans_C_sf"/>
</dbReference>
<dbReference type="InterPro" id="IPR044135">
    <property type="entry name" value="Met-tRNA-FMT_C"/>
</dbReference>
<reference evidence="11 12" key="1">
    <citation type="submission" date="2017-07" db="EMBL/GenBank/DDBJ databases">
        <title>Elstera cyanobacteriorum sp. nov., a novel bacterium isolated from cyanobacterial aggregates in a eutrophic lake.</title>
        <authorList>
            <person name="Cai H."/>
        </authorList>
    </citation>
    <scope>NUCLEOTIDE SEQUENCE [LARGE SCALE GENOMIC DNA]</scope>
    <source>
        <strain evidence="11 12">TH019</strain>
    </source>
</reference>
<keyword evidence="5 8" id="KW-0808">Transferase</keyword>
<dbReference type="CDD" id="cd08646">
    <property type="entry name" value="FMT_core_Met-tRNA-FMT_N"/>
    <property type="match status" value="1"/>
</dbReference>
<dbReference type="SUPFAM" id="SSF53328">
    <property type="entry name" value="Formyltransferase"/>
    <property type="match status" value="1"/>
</dbReference>
<keyword evidence="6 8" id="KW-0648">Protein biosynthesis</keyword>
<sequence>MRLAFMGTPVFAAVALQALIDAGHEIAAVYAQPARPAGRGQKPQPSPVENLARQHGLPVFTPISLKAPEEQAAFAALNLDAAVVAAYGLILPRAVLEAPKRGCFNIHGSLLPRWRGAAPIQRAILAGDAATGITIMQMEAGLDTGPMLLKGVLPITAETTGGSLHDALADLGARLMVQYLADPAAYPPEVQPEDGVTYAAKIDKAELKLDWSLPAGQLDRVIRTFAPKPGAWAEINGERVKVLAAVPAPGSGVPGTALDDAVTIATGEGALRLTHLQRPGKGPVAAADLLRGWPVPAGTLLH</sequence>
<dbReference type="HAMAP" id="MF_00182">
    <property type="entry name" value="Formyl_trans"/>
    <property type="match status" value="1"/>
</dbReference>
<dbReference type="InterPro" id="IPR011034">
    <property type="entry name" value="Formyl_transferase-like_C_sf"/>
</dbReference>
<dbReference type="EMBL" id="NOXS01000034">
    <property type="protein sequence ID" value="OYQ17420.1"/>
    <property type="molecule type" value="Genomic_DNA"/>
</dbReference>
<accession>A0A255XMC4</accession>
<dbReference type="CDD" id="cd08704">
    <property type="entry name" value="Met_tRNA_FMT_C"/>
    <property type="match status" value="1"/>
</dbReference>
<comment type="function">
    <text evidence="1 8">Attaches a formyl group to the free amino group of methionyl-tRNA(fMet). The formyl group appears to play a dual role in the initiator identity of N-formylmethionyl-tRNA by promoting its recognition by IF2 and preventing the misappropriation of this tRNA by the elongation apparatus.</text>
</comment>
<proteinExistence type="inferred from homology"/>
<dbReference type="NCBIfam" id="TIGR00460">
    <property type="entry name" value="fmt"/>
    <property type="match status" value="1"/>
</dbReference>
<dbReference type="SUPFAM" id="SSF50486">
    <property type="entry name" value="FMT C-terminal domain-like"/>
    <property type="match status" value="1"/>
</dbReference>
<keyword evidence="12" id="KW-1185">Reference proteome</keyword>
<evidence type="ECO:0000256" key="8">
    <source>
        <dbReference type="HAMAP-Rule" id="MF_00182"/>
    </source>
</evidence>
<dbReference type="InterPro" id="IPR001555">
    <property type="entry name" value="GART_AS"/>
</dbReference>
<dbReference type="GO" id="GO:0005829">
    <property type="term" value="C:cytosol"/>
    <property type="evidence" value="ECO:0007669"/>
    <property type="project" value="TreeGrafter"/>
</dbReference>
<dbReference type="Gene3D" id="3.40.50.170">
    <property type="entry name" value="Formyl transferase, N-terminal domain"/>
    <property type="match status" value="1"/>
</dbReference>
<dbReference type="Pfam" id="PF00551">
    <property type="entry name" value="Formyl_trans_N"/>
    <property type="match status" value="1"/>
</dbReference>
<evidence type="ECO:0000256" key="3">
    <source>
        <dbReference type="ARBA" id="ARBA00012261"/>
    </source>
</evidence>